<dbReference type="SMART" id="SM00119">
    <property type="entry name" value="HECTc"/>
    <property type="match status" value="1"/>
</dbReference>
<keyword evidence="9" id="KW-1185">Reference proteome</keyword>
<dbReference type="InterPro" id="IPR000569">
    <property type="entry name" value="HECT_dom"/>
</dbReference>
<evidence type="ECO:0000256" key="4">
    <source>
        <dbReference type="ARBA" id="ARBA00022786"/>
    </source>
</evidence>
<feature type="compositionally biased region" description="Basic and acidic residues" evidence="6">
    <location>
        <begin position="48"/>
        <end position="58"/>
    </location>
</feature>
<dbReference type="Pfam" id="PF00632">
    <property type="entry name" value="HECT"/>
    <property type="match status" value="1"/>
</dbReference>
<keyword evidence="4 5" id="KW-0833">Ubl conjugation pathway</keyword>
<evidence type="ECO:0000259" key="7">
    <source>
        <dbReference type="PROSITE" id="PS50237"/>
    </source>
</evidence>
<dbReference type="GO" id="GO:0000209">
    <property type="term" value="P:protein polyubiquitination"/>
    <property type="evidence" value="ECO:0007669"/>
    <property type="project" value="InterPro"/>
</dbReference>
<evidence type="ECO:0000256" key="5">
    <source>
        <dbReference type="PROSITE-ProRule" id="PRU00104"/>
    </source>
</evidence>
<evidence type="ECO:0000256" key="3">
    <source>
        <dbReference type="ARBA" id="ARBA00022679"/>
    </source>
</evidence>
<feature type="compositionally biased region" description="Low complexity" evidence="6">
    <location>
        <begin position="408"/>
        <end position="419"/>
    </location>
</feature>
<dbReference type="SUPFAM" id="SSF56204">
    <property type="entry name" value="Hect, E3 ligase catalytic domain"/>
    <property type="match status" value="1"/>
</dbReference>
<dbReference type="Gene3D" id="3.30.2410.10">
    <property type="entry name" value="Hect, E3 ligase catalytic domain"/>
    <property type="match status" value="1"/>
</dbReference>
<feature type="compositionally biased region" description="Polar residues" evidence="6">
    <location>
        <begin position="31"/>
        <end position="41"/>
    </location>
</feature>
<dbReference type="Proteomes" id="UP000094385">
    <property type="component" value="Unassembled WGS sequence"/>
</dbReference>
<dbReference type="InterPro" id="IPR044611">
    <property type="entry name" value="E3A/B/C-like"/>
</dbReference>
<protein>
    <recommendedName>
        <fullName evidence="2">HECT-type E3 ubiquitin transferase</fullName>
        <ecNumber evidence="2">2.3.2.26</ecNumber>
    </recommendedName>
</protein>
<name>A0A1E3Q867_LIPST</name>
<comment type="catalytic activity">
    <reaction evidence="1">
        <text>S-ubiquitinyl-[E2 ubiquitin-conjugating enzyme]-L-cysteine + [acceptor protein]-L-lysine = [E2 ubiquitin-conjugating enzyme]-L-cysteine + N(6)-ubiquitinyl-[acceptor protein]-L-lysine.</text>
        <dbReference type="EC" id="2.3.2.26"/>
    </reaction>
</comment>
<evidence type="ECO:0000313" key="8">
    <source>
        <dbReference type="EMBL" id="ODQ73861.1"/>
    </source>
</evidence>
<organism evidence="8 9">
    <name type="scientific">Lipomyces starkeyi NRRL Y-11557</name>
    <dbReference type="NCBI Taxonomy" id="675824"/>
    <lineage>
        <taxon>Eukaryota</taxon>
        <taxon>Fungi</taxon>
        <taxon>Dikarya</taxon>
        <taxon>Ascomycota</taxon>
        <taxon>Saccharomycotina</taxon>
        <taxon>Lipomycetes</taxon>
        <taxon>Lipomycetales</taxon>
        <taxon>Lipomycetaceae</taxon>
        <taxon>Lipomyces</taxon>
    </lineage>
</organism>
<feature type="compositionally biased region" description="Polar residues" evidence="6">
    <location>
        <begin position="66"/>
        <end position="76"/>
    </location>
</feature>
<evidence type="ECO:0000256" key="1">
    <source>
        <dbReference type="ARBA" id="ARBA00000885"/>
    </source>
</evidence>
<dbReference type="EC" id="2.3.2.26" evidence="2"/>
<evidence type="ECO:0000256" key="2">
    <source>
        <dbReference type="ARBA" id="ARBA00012485"/>
    </source>
</evidence>
<comment type="caution">
    <text evidence="5">Lacks conserved residue(s) required for the propagation of feature annotation.</text>
</comment>
<keyword evidence="3" id="KW-0808">Transferase</keyword>
<evidence type="ECO:0000313" key="9">
    <source>
        <dbReference type="Proteomes" id="UP000094385"/>
    </source>
</evidence>
<dbReference type="InterPro" id="IPR035983">
    <property type="entry name" value="Hect_E3_ubiquitin_ligase"/>
</dbReference>
<sequence length="810" mass="90585">MPVLSPSVSPSSSRQNNRHNRTRSFPAAISQVISRQLHNSTSAKKSSKHADHSKEDAGMHSPAAATEQQGSLTEQKSAPRDLSIALTTGLCMCCLSSLRYPVSILCFRCTVCQTTNDVTALPSKPGPTIASEYVDDLVSTEYVTEDAYKNVEDRIMAVFQSFDGLSNSFSNGKKLTYSETSLDFGQISKFYKFVLCSSQQLMRLVLKSSEILLKRPGRIIASPSDLKFLLIILENPVLYSARSSPSSGHQSTILKRLFGLISSLNVNCHHYLVNWFARLPTDSFRAKVELINSFTTHRLAKYCSSRSGGAKIETYGADWRIRAAARTLSLFFAANIQVLKVPTSSFYNTLVDYIDITHDFDIWEKQGISSVVGPVSRTPNFSGLSHTTSGNPHPPTSHGLHNPVKTTSAAPSSMASSLSHDNPSPSNSAVTPSNFTTFTFCQYPFYLSMGSKITILEYDARRQMEIKAREAFFSTLNYKRIVQPHLVLKVRRNCIIEDSLRQISSNEMELKKGLKIEFVGEDGVDAGGLRKEWFLLLVRDMFDPLNGMFVYDEESNYCWFNHSTFETSDQYFLVGVVLGLAIYNSTILDIHLPPALFKKLLGCHCTMEDLMLLKPSLARGLQQLLDYEGNVEETFCRDFVAEHEVYGSIVQVPLIPGGENKSVTNANRGEFVNKYIQFIFDVSVTRQFQPFKRGFYHVIGGNALTLFRPEEIELLVRGSDEGLDVAALRAVAVYDGWGHSNNAKISIHEIEEAEPVINWFWEFFANMDTSAQRRLLTFVTGSDRIPATGIANLIFKISKLGEDSERYLIF</sequence>
<dbReference type="PANTHER" id="PTHR45700">
    <property type="entry name" value="UBIQUITIN-PROTEIN LIGASE E3C"/>
    <property type="match status" value="1"/>
</dbReference>
<feature type="domain" description="HECT" evidence="7">
    <location>
        <begin position="506"/>
        <end position="793"/>
    </location>
</feature>
<dbReference type="PROSITE" id="PS50237">
    <property type="entry name" value="HECT"/>
    <property type="match status" value="1"/>
</dbReference>
<dbReference type="Gene3D" id="3.30.2160.10">
    <property type="entry name" value="Hect, E3 ligase catalytic domain"/>
    <property type="match status" value="1"/>
</dbReference>
<dbReference type="EMBL" id="KV454293">
    <property type="protein sequence ID" value="ODQ73861.1"/>
    <property type="molecule type" value="Genomic_DNA"/>
</dbReference>
<proteinExistence type="predicted"/>
<dbReference type="OrthoDB" id="8068875at2759"/>
<feature type="region of interest" description="Disordered" evidence="6">
    <location>
        <begin position="381"/>
        <end position="428"/>
    </location>
</feature>
<feature type="compositionally biased region" description="Polar residues" evidence="6">
    <location>
        <begin position="381"/>
        <end position="391"/>
    </location>
</feature>
<accession>A0A1E3Q867</accession>
<dbReference type="STRING" id="675824.A0A1E3Q867"/>
<reference evidence="8 9" key="1">
    <citation type="journal article" date="2016" name="Proc. Natl. Acad. Sci. U.S.A.">
        <title>Comparative genomics of biotechnologically important yeasts.</title>
        <authorList>
            <person name="Riley R."/>
            <person name="Haridas S."/>
            <person name="Wolfe K.H."/>
            <person name="Lopes M.R."/>
            <person name="Hittinger C.T."/>
            <person name="Goeker M."/>
            <person name="Salamov A.A."/>
            <person name="Wisecaver J.H."/>
            <person name="Long T.M."/>
            <person name="Calvey C.H."/>
            <person name="Aerts A.L."/>
            <person name="Barry K.W."/>
            <person name="Choi C."/>
            <person name="Clum A."/>
            <person name="Coughlan A.Y."/>
            <person name="Deshpande S."/>
            <person name="Douglass A.P."/>
            <person name="Hanson S.J."/>
            <person name="Klenk H.-P."/>
            <person name="LaButti K.M."/>
            <person name="Lapidus A."/>
            <person name="Lindquist E.A."/>
            <person name="Lipzen A.M."/>
            <person name="Meier-Kolthoff J.P."/>
            <person name="Ohm R.A."/>
            <person name="Otillar R.P."/>
            <person name="Pangilinan J.L."/>
            <person name="Peng Y."/>
            <person name="Rokas A."/>
            <person name="Rosa C.A."/>
            <person name="Scheuner C."/>
            <person name="Sibirny A.A."/>
            <person name="Slot J.C."/>
            <person name="Stielow J.B."/>
            <person name="Sun H."/>
            <person name="Kurtzman C.P."/>
            <person name="Blackwell M."/>
            <person name="Grigoriev I.V."/>
            <person name="Jeffries T.W."/>
        </authorList>
    </citation>
    <scope>NUCLEOTIDE SEQUENCE [LARGE SCALE GENOMIC DNA]</scope>
    <source>
        <strain evidence="8 9">NRRL Y-11557</strain>
    </source>
</reference>
<feature type="compositionally biased region" description="Low complexity" evidence="6">
    <location>
        <begin position="1"/>
        <end position="13"/>
    </location>
</feature>
<dbReference type="CDD" id="cd00078">
    <property type="entry name" value="HECTc"/>
    <property type="match status" value="1"/>
</dbReference>
<gene>
    <name evidence="8" type="ORF">LIPSTDRAFT_82086</name>
</gene>
<dbReference type="Gene3D" id="3.90.1750.10">
    <property type="entry name" value="Hect, E3 ligase catalytic domains"/>
    <property type="match status" value="1"/>
</dbReference>
<dbReference type="GO" id="GO:0061630">
    <property type="term" value="F:ubiquitin protein ligase activity"/>
    <property type="evidence" value="ECO:0007669"/>
    <property type="project" value="UniProtKB-EC"/>
</dbReference>
<dbReference type="PANTHER" id="PTHR45700:SF8">
    <property type="entry name" value="HECT-TYPE E3 UBIQUITIN TRANSFERASE"/>
    <property type="match status" value="1"/>
</dbReference>
<dbReference type="AlphaFoldDB" id="A0A1E3Q867"/>
<evidence type="ECO:0000256" key="6">
    <source>
        <dbReference type="SAM" id="MobiDB-lite"/>
    </source>
</evidence>
<feature type="region of interest" description="Disordered" evidence="6">
    <location>
        <begin position="1"/>
        <end position="77"/>
    </location>
</feature>
<dbReference type="FunFam" id="3.30.2160.10:FF:000004">
    <property type="entry name" value="probable E3 ubiquitin-protein ligase HERC4 isoform X1"/>
    <property type="match status" value="1"/>
</dbReference>